<name>A0A5C4WBV9_9ACTN</name>
<protein>
    <submittedName>
        <fullName evidence="1">Uncharacterized protein</fullName>
    </submittedName>
</protein>
<dbReference type="SUPFAM" id="SSF52540">
    <property type="entry name" value="P-loop containing nucleoside triphosphate hydrolases"/>
    <property type="match status" value="1"/>
</dbReference>
<dbReference type="InterPro" id="IPR027417">
    <property type="entry name" value="P-loop_NTPase"/>
</dbReference>
<dbReference type="AlphaFoldDB" id="A0A5C4WBV9"/>
<sequence length="173" mass="18450">MAGMAAALLITGTVGVGKTSVADAAGDVLADEGVPNAVIDLDWLRRSWPSPPGDPFNGGLALRNLRAVAANFLASGAERLVLAGVIEDRGERARYEEALGVPLTVCRVRLPLAETRRRLRGRHVLDPEGLDWHLARAGELAAILDTAKVEDFSVDGTSAPRRVAEEAIGRWRP</sequence>
<accession>A0A5C4WBV9</accession>
<dbReference type="EMBL" id="VDLX02000008">
    <property type="protein sequence ID" value="KAB8193119.1"/>
    <property type="molecule type" value="Genomic_DNA"/>
</dbReference>
<gene>
    <name evidence="1" type="ORF">FH608_022645</name>
</gene>
<dbReference type="OrthoDB" id="7889077at2"/>
<organism evidence="1 2">
    <name type="scientific">Nonomuraea phyllanthi</name>
    <dbReference type="NCBI Taxonomy" id="2219224"/>
    <lineage>
        <taxon>Bacteria</taxon>
        <taxon>Bacillati</taxon>
        <taxon>Actinomycetota</taxon>
        <taxon>Actinomycetes</taxon>
        <taxon>Streptosporangiales</taxon>
        <taxon>Streptosporangiaceae</taxon>
        <taxon>Nonomuraea</taxon>
    </lineage>
</organism>
<keyword evidence="2" id="KW-1185">Reference proteome</keyword>
<comment type="caution">
    <text evidence="1">The sequence shown here is derived from an EMBL/GenBank/DDBJ whole genome shotgun (WGS) entry which is preliminary data.</text>
</comment>
<proteinExistence type="predicted"/>
<evidence type="ECO:0000313" key="1">
    <source>
        <dbReference type="EMBL" id="KAB8193119.1"/>
    </source>
</evidence>
<reference evidence="1 2" key="1">
    <citation type="submission" date="2019-10" db="EMBL/GenBank/DDBJ databases">
        <title>Nonomuraea sp. nov., isolated from Phyllanthus amarus.</title>
        <authorList>
            <person name="Klykleung N."/>
            <person name="Tanasupawat S."/>
        </authorList>
    </citation>
    <scope>NUCLEOTIDE SEQUENCE [LARGE SCALE GENOMIC DNA]</scope>
    <source>
        <strain evidence="1 2">PA1-10</strain>
    </source>
</reference>
<dbReference type="Gene3D" id="3.40.50.300">
    <property type="entry name" value="P-loop containing nucleotide triphosphate hydrolases"/>
    <property type="match status" value="1"/>
</dbReference>
<accession>A0A5P9YXU3</accession>
<evidence type="ECO:0000313" key="2">
    <source>
        <dbReference type="Proteomes" id="UP000312512"/>
    </source>
</evidence>
<dbReference type="Proteomes" id="UP000312512">
    <property type="component" value="Unassembled WGS sequence"/>
</dbReference>